<accession>W0RA43</accession>
<dbReference type="EMBL" id="CP007128">
    <property type="protein sequence ID" value="AHG87671.1"/>
    <property type="molecule type" value="Genomic_DNA"/>
</dbReference>
<dbReference type="AlphaFoldDB" id="W0RA43"/>
<gene>
    <name evidence="1" type="ORF">J421_0134</name>
</gene>
<sequence>MPAVGVPASHGAGASTNSAIASVVSANGASAHGDHELAPHPSTRADGEWAQLWFAIQRHSWSTLAVVPAERTQNAFGPARALAVAGHVYRAGAVKMIDATKADAREIQGIIAAAKDAAAAGAQVVIALGSPLVNPAAIAIARAADAVVLAVPLGEAMLADSRRVIESIGREHFIGSVAVRQPKATRVKKR</sequence>
<dbReference type="HOGENOM" id="CLU_1445391_0_0_0"/>
<dbReference type="InParanoid" id="W0RA43"/>
<evidence type="ECO:0000313" key="2">
    <source>
        <dbReference type="Proteomes" id="UP000019151"/>
    </source>
</evidence>
<dbReference type="Proteomes" id="UP000019151">
    <property type="component" value="Chromosome"/>
</dbReference>
<protein>
    <submittedName>
        <fullName evidence="1">Uncharacterized protein</fullName>
    </submittedName>
</protein>
<evidence type="ECO:0000313" key="1">
    <source>
        <dbReference type="EMBL" id="AHG87671.1"/>
    </source>
</evidence>
<dbReference type="KEGG" id="gba:J421_0134"/>
<proteinExistence type="predicted"/>
<organism evidence="1 2">
    <name type="scientific">Gemmatirosa kalamazoonensis</name>
    <dbReference type="NCBI Taxonomy" id="861299"/>
    <lineage>
        <taxon>Bacteria</taxon>
        <taxon>Pseudomonadati</taxon>
        <taxon>Gemmatimonadota</taxon>
        <taxon>Gemmatimonadia</taxon>
        <taxon>Gemmatimonadales</taxon>
        <taxon>Gemmatimonadaceae</taxon>
        <taxon>Gemmatirosa</taxon>
    </lineage>
</organism>
<dbReference type="STRING" id="861299.J421_0134"/>
<dbReference type="eggNOG" id="ENOG502ZEIR">
    <property type="taxonomic scope" value="Bacteria"/>
</dbReference>
<keyword evidence="2" id="KW-1185">Reference proteome</keyword>
<name>W0RA43_9BACT</name>
<reference evidence="1 2" key="1">
    <citation type="journal article" date="2014" name="Genome Announc.">
        <title>Genome Sequence and Methylome of Soil Bacterium Gemmatirosa kalamazoonensis KBS708T, a Member of the Rarely Cultivated Gemmatimonadetes Phylum.</title>
        <authorList>
            <person name="Debruyn J.M."/>
            <person name="Radosevich M."/>
            <person name="Wommack K.E."/>
            <person name="Polson S.W."/>
            <person name="Hauser L.J."/>
            <person name="Fawaz M.N."/>
            <person name="Korlach J."/>
            <person name="Tsai Y.C."/>
        </authorList>
    </citation>
    <scope>NUCLEOTIDE SEQUENCE [LARGE SCALE GENOMIC DNA]</scope>
    <source>
        <strain evidence="1 2">KBS708</strain>
    </source>
</reference>